<dbReference type="InterPro" id="IPR002559">
    <property type="entry name" value="Transposase_11"/>
</dbReference>
<dbReference type="GO" id="GO:0006313">
    <property type="term" value="P:DNA transposition"/>
    <property type="evidence" value="ECO:0007669"/>
    <property type="project" value="InterPro"/>
</dbReference>
<dbReference type="GO" id="GO:0004803">
    <property type="term" value="F:transposase activity"/>
    <property type="evidence" value="ECO:0007669"/>
    <property type="project" value="InterPro"/>
</dbReference>
<feature type="domain" description="Transposase IS4-like" evidence="7">
    <location>
        <begin position="198"/>
        <end position="353"/>
    </location>
</feature>
<dbReference type="Proteomes" id="UP000316993">
    <property type="component" value="Unassembled WGS sequence"/>
</dbReference>
<comment type="similarity">
    <text evidence="2">Belongs to the transposase 11 family.</text>
</comment>
<evidence type="ECO:0000256" key="1">
    <source>
        <dbReference type="ARBA" id="ARBA00003544"/>
    </source>
</evidence>
<dbReference type="Pfam" id="PF05598">
    <property type="entry name" value="DUF772"/>
    <property type="match status" value="1"/>
</dbReference>
<keyword evidence="3" id="KW-0815">Transposition</keyword>
<dbReference type="InterPro" id="IPR008490">
    <property type="entry name" value="Transposase_InsH_N"/>
</dbReference>
<dbReference type="Pfam" id="PF01609">
    <property type="entry name" value="DDE_Tnp_1"/>
    <property type="match status" value="1"/>
</dbReference>
<keyword evidence="5" id="KW-0233">DNA recombination</keyword>
<keyword evidence="4" id="KW-0238">DNA-binding</keyword>
<evidence type="ECO:0000313" key="10">
    <source>
        <dbReference type="Proteomes" id="UP000316993"/>
    </source>
</evidence>
<evidence type="ECO:0000256" key="2">
    <source>
        <dbReference type="ARBA" id="ARBA00010075"/>
    </source>
</evidence>
<feature type="region of interest" description="Disordered" evidence="6">
    <location>
        <begin position="164"/>
        <end position="193"/>
    </location>
</feature>
<reference evidence="9 10" key="1">
    <citation type="submission" date="2019-06" db="EMBL/GenBank/DDBJ databases">
        <title>Genomic Encyclopedia of Archaeal and Bacterial Type Strains, Phase II (KMG-II): from individual species to whole genera.</title>
        <authorList>
            <person name="Goeker M."/>
        </authorList>
    </citation>
    <scope>NUCLEOTIDE SEQUENCE [LARGE SCALE GENOMIC DNA]</scope>
    <source>
        <strain evidence="9 10">DSM 7270</strain>
    </source>
</reference>
<comment type="function">
    <text evidence="1">Involved in the transposition of the insertion sequence IS5.</text>
</comment>
<comment type="caution">
    <text evidence="9">The sequence shown here is derived from an EMBL/GenBank/DDBJ whole genome shotgun (WGS) entry which is preliminary data.</text>
</comment>
<dbReference type="InterPro" id="IPR047959">
    <property type="entry name" value="Transpos_IS5"/>
</dbReference>
<protein>
    <submittedName>
        <fullName evidence="9">Transposase</fullName>
    </submittedName>
</protein>
<dbReference type="GO" id="GO:0003677">
    <property type="term" value="F:DNA binding"/>
    <property type="evidence" value="ECO:0007669"/>
    <property type="project" value="UniProtKB-KW"/>
</dbReference>
<dbReference type="AlphaFoldDB" id="A0A543LJG6"/>
<evidence type="ECO:0000259" key="7">
    <source>
        <dbReference type="Pfam" id="PF01609"/>
    </source>
</evidence>
<sequence>MRGADTFTESLFTMRHLDDFVPADHTLRVIRIMVNKALQKMDDLFAQMYAADIKGGRPSIAPEKLLRAMLIQVLYSVRSERQLMEQTQYNLLFRWFIGLAMDDAVWVPTVFSKNRERLIEHDAVIEFFNQIVQQAQEQELLSGEHFSVDGTLIQAWAGHKSFVRKDRQGDDDTDAGNFKDQKRSNDTHESTTDADARLYRKGKTASELRFMGHTLTDNRHGLVVSAVVTQADGYAEREAAKAMINDARQALPGDEPITITLGADKGYDAKEFIEALQAMNVLPHVAQNKSGRQSAVPDRIAGSEGYAISQQKRKLIEQGFGWAKMIGSIRQVMVRGLQKVDQLFVLNMAAYNLTRMRTLGQVRLQGASGV</sequence>
<organism evidence="9 10">
    <name type="scientific">Acidovorax temperans</name>
    <dbReference type="NCBI Taxonomy" id="80878"/>
    <lineage>
        <taxon>Bacteria</taxon>
        <taxon>Pseudomonadati</taxon>
        <taxon>Pseudomonadota</taxon>
        <taxon>Betaproteobacteria</taxon>
        <taxon>Burkholderiales</taxon>
        <taxon>Comamonadaceae</taxon>
        <taxon>Acidovorax</taxon>
    </lineage>
</organism>
<accession>A0A543LJG6</accession>
<name>A0A543LJG6_9BURK</name>
<dbReference type="PANTHER" id="PTHR35604:SF2">
    <property type="entry name" value="TRANSPOSASE INSH FOR INSERTION SEQUENCE ELEMENT IS5A-RELATED"/>
    <property type="match status" value="1"/>
</dbReference>
<evidence type="ECO:0000313" key="9">
    <source>
        <dbReference type="EMBL" id="TQN07507.1"/>
    </source>
</evidence>
<evidence type="ECO:0000256" key="5">
    <source>
        <dbReference type="ARBA" id="ARBA00023172"/>
    </source>
</evidence>
<evidence type="ECO:0000256" key="3">
    <source>
        <dbReference type="ARBA" id="ARBA00022578"/>
    </source>
</evidence>
<feature type="compositionally biased region" description="Basic and acidic residues" evidence="6">
    <location>
        <begin position="177"/>
        <end position="193"/>
    </location>
</feature>
<evidence type="ECO:0000256" key="6">
    <source>
        <dbReference type="SAM" id="MobiDB-lite"/>
    </source>
</evidence>
<dbReference type="RefSeq" id="WP_142081346.1">
    <property type="nucleotide sequence ID" value="NZ_VFPV01000001.1"/>
</dbReference>
<gene>
    <name evidence="9" type="ORF">BDD18_0630</name>
</gene>
<dbReference type="EMBL" id="VFPV01000001">
    <property type="protein sequence ID" value="TQN07507.1"/>
    <property type="molecule type" value="Genomic_DNA"/>
</dbReference>
<feature type="domain" description="Transposase InsH N-terminal" evidence="8">
    <location>
        <begin position="16"/>
        <end position="117"/>
    </location>
</feature>
<proteinExistence type="inferred from homology"/>
<evidence type="ECO:0000256" key="4">
    <source>
        <dbReference type="ARBA" id="ARBA00023125"/>
    </source>
</evidence>
<dbReference type="PANTHER" id="PTHR35604">
    <property type="entry name" value="TRANSPOSASE INSH FOR INSERTION SEQUENCE ELEMENT IS5A-RELATED"/>
    <property type="match status" value="1"/>
</dbReference>
<evidence type="ECO:0000259" key="8">
    <source>
        <dbReference type="Pfam" id="PF05598"/>
    </source>
</evidence>
<dbReference type="NCBIfam" id="NF033581">
    <property type="entry name" value="transpos_IS5_4"/>
    <property type="match status" value="1"/>
</dbReference>